<dbReference type="EMBL" id="SIDB01000012">
    <property type="protein sequence ID" value="KAI3424898.1"/>
    <property type="molecule type" value="Genomic_DNA"/>
</dbReference>
<dbReference type="AlphaFoldDB" id="A0A9D4YT33"/>
<protein>
    <submittedName>
        <fullName evidence="1">Uncharacterized protein</fullName>
    </submittedName>
</protein>
<accession>A0A9D4YT33</accession>
<gene>
    <name evidence="1" type="ORF">D9Q98_008282</name>
</gene>
<evidence type="ECO:0000313" key="1">
    <source>
        <dbReference type="EMBL" id="KAI3424898.1"/>
    </source>
</evidence>
<keyword evidence="2" id="KW-1185">Reference proteome</keyword>
<evidence type="ECO:0000313" key="2">
    <source>
        <dbReference type="Proteomes" id="UP001055712"/>
    </source>
</evidence>
<dbReference type="InterPro" id="IPR021518">
    <property type="entry name" value="DUF3181"/>
</dbReference>
<reference evidence="1" key="2">
    <citation type="submission" date="2020-11" db="EMBL/GenBank/DDBJ databases">
        <authorList>
            <person name="Cecchin M."/>
            <person name="Marcolungo L."/>
            <person name="Rossato M."/>
            <person name="Girolomoni L."/>
            <person name="Cosentino E."/>
            <person name="Cuine S."/>
            <person name="Li-Beisson Y."/>
            <person name="Delledonne M."/>
            <person name="Ballottari M."/>
        </authorList>
    </citation>
    <scope>NUCLEOTIDE SEQUENCE</scope>
    <source>
        <strain evidence="1">211/11P</strain>
        <tissue evidence="1">Whole cell</tissue>
    </source>
</reference>
<organism evidence="1 2">
    <name type="scientific">Chlorella vulgaris</name>
    <name type="common">Green alga</name>
    <dbReference type="NCBI Taxonomy" id="3077"/>
    <lineage>
        <taxon>Eukaryota</taxon>
        <taxon>Viridiplantae</taxon>
        <taxon>Chlorophyta</taxon>
        <taxon>core chlorophytes</taxon>
        <taxon>Trebouxiophyceae</taxon>
        <taxon>Chlorellales</taxon>
        <taxon>Chlorellaceae</taxon>
        <taxon>Chlorella clade</taxon>
        <taxon>Chlorella</taxon>
    </lineage>
</organism>
<name>A0A9D4YT33_CHLVU</name>
<dbReference type="OrthoDB" id="498085at2759"/>
<reference evidence="1" key="1">
    <citation type="journal article" date="2019" name="Plant J.">
        <title>Chlorella vulgaris genome assembly and annotation reveals the molecular basis for metabolic acclimation to high light conditions.</title>
        <authorList>
            <person name="Cecchin M."/>
            <person name="Marcolungo L."/>
            <person name="Rossato M."/>
            <person name="Girolomoni L."/>
            <person name="Cosentino E."/>
            <person name="Cuine S."/>
            <person name="Li-Beisson Y."/>
            <person name="Delledonne M."/>
            <person name="Ballottari M."/>
        </authorList>
    </citation>
    <scope>NUCLEOTIDE SEQUENCE</scope>
    <source>
        <strain evidence="1">211/11P</strain>
    </source>
</reference>
<comment type="caution">
    <text evidence="1">The sequence shown here is derived from an EMBL/GenBank/DDBJ whole genome shotgun (WGS) entry which is preliminary data.</text>
</comment>
<dbReference type="Pfam" id="PF11378">
    <property type="entry name" value="DUF3181"/>
    <property type="match status" value="1"/>
</dbReference>
<proteinExistence type="predicted"/>
<sequence>MTALNATTTPSRTLCNGARLIGRPIRSPAGMPRASLLLCRRSVRARGTGEDAVGSWIDLAGFVSSAGGSGGHTPYDELADKIGRDVYIDVSGWHLFLKDVKVGKGLSMAQALAAQLGPKLQGQRSFQEADLADLLKQVPIKLGGGKMTASLADVVPSGCMRDFERACEDYARNC</sequence>
<dbReference type="Proteomes" id="UP001055712">
    <property type="component" value="Unassembled WGS sequence"/>
</dbReference>